<feature type="binding site" evidence="4">
    <location>
        <position position="107"/>
    </location>
    <ligand>
        <name>Mg(2+)</name>
        <dbReference type="ChEBI" id="CHEBI:18420"/>
        <label>2</label>
    </ligand>
</feature>
<evidence type="ECO:0000256" key="1">
    <source>
        <dbReference type="ARBA" id="ARBA00001625"/>
    </source>
</evidence>
<feature type="binding site" evidence="4">
    <location>
        <position position="84"/>
    </location>
    <ligand>
        <name>Mg(2+)</name>
        <dbReference type="ChEBI" id="CHEBI:18420"/>
        <label>1</label>
    </ligand>
</feature>
<dbReference type="SUPFAM" id="SSF56655">
    <property type="entry name" value="Carbohydrate phosphatase"/>
    <property type="match status" value="1"/>
</dbReference>
<dbReference type="PANTHER" id="PTHR43028:SF5">
    <property type="entry name" value="3'(2'),5'-BISPHOSPHATE NUCLEOTIDASE 1"/>
    <property type="match status" value="1"/>
</dbReference>
<keyword evidence="2 4" id="KW-0479">Metal-binding</keyword>
<feature type="binding site" evidence="4">
    <location>
        <position position="104"/>
    </location>
    <ligand>
        <name>Mg(2+)</name>
        <dbReference type="ChEBI" id="CHEBI:18420"/>
        <label>1</label>
    </ligand>
</feature>
<reference evidence="6" key="1">
    <citation type="journal article" date="2019" name="Int. J. Syst. Evol. Microbiol.">
        <title>The Global Catalogue of Microorganisms (GCM) 10K type strain sequencing project: providing services to taxonomists for standard genome sequencing and annotation.</title>
        <authorList>
            <consortium name="The Broad Institute Genomics Platform"/>
            <consortium name="The Broad Institute Genome Sequencing Center for Infectious Disease"/>
            <person name="Wu L."/>
            <person name="Ma J."/>
        </authorList>
    </citation>
    <scope>NUCLEOTIDE SEQUENCE [LARGE SCALE GENOMIC DNA]</scope>
    <source>
        <strain evidence="6">JCM 17926</strain>
    </source>
</reference>
<dbReference type="PANTHER" id="PTHR43028">
    <property type="entry name" value="3'(2'),5'-BISPHOSPHATE NUCLEOTIDASE 1"/>
    <property type="match status" value="1"/>
</dbReference>
<feature type="binding site" evidence="4">
    <location>
        <begin position="106"/>
        <end position="109"/>
    </location>
    <ligand>
        <name>substrate</name>
    </ligand>
</feature>
<gene>
    <name evidence="4 5" type="primary">cysQ</name>
    <name evidence="5" type="ORF">GCM10023188_18350</name>
</gene>
<dbReference type="EC" id="3.1.3.7" evidence="4"/>
<dbReference type="InterPro" id="IPR050725">
    <property type="entry name" value="CysQ/Inositol_MonoPase"/>
</dbReference>
<dbReference type="EMBL" id="BAABHC010000009">
    <property type="protein sequence ID" value="GAA4431113.1"/>
    <property type="molecule type" value="Genomic_DNA"/>
</dbReference>
<comment type="cofactor">
    <cofactor evidence="4">
        <name>Mg(2+)</name>
        <dbReference type="ChEBI" id="CHEBI:18420"/>
    </cofactor>
</comment>
<dbReference type="RefSeq" id="WP_345158492.1">
    <property type="nucleotide sequence ID" value="NZ_BAABHC010000009.1"/>
</dbReference>
<dbReference type="Proteomes" id="UP001500552">
    <property type="component" value="Unassembled WGS sequence"/>
</dbReference>
<feature type="binding site" evidence="4">
    <location>
        <position position="106"/>
    </location>
    <ligand>
        <name>Mg(2+)</name>
        <dbReference type="ChEBI" id="CHEBI:18420"/>
        <label>1</label>
    </ligand>
</feature>
<organism evidence="5 6">
    <name type="scientific">Pontibacter saemangeumensis</name>
    <dbReference type="NCBI Taxonomy" id="1084525"/>
    <lineage>
        <taxon>Bacteria</taxon>
        <taxon>Pseudomonadati</taxon>
        <taxon>Bacteroidota</taxon>
        <taxon>Cytophagia</taxon>
        <taxon>Cytophagales</taxon>
        <taxon>Hymenobacteraceae</taxon>
        <taxon>Pontibacter</taxon>
    </lineage>
</organism>
<dbReference type="CDD" id="cd01638">
    <property type="entry name" value="CysQ"/>
    <property type="match status" value="1"/>
</dbReference>
<evidence type="ECO:0000313" key="5">
    <source>
        <dbReference type="EMBL" id="GAA4431113.1"/>
    </source>
</evidence>
<dbReference type="PROSITE" id="PS00629">
    <property type="entry name" value="IMP_1"/>
    <property type="match status" value="1"/>
</dbReference>
<dbReference type="InterPro" id="IPR006240">
    <property type="entry name" value="CysQ"/>
</dbReference>
<dbReference type="NCBIfam" id="TIGR01331">
    <property type="entry name" value="bisphos_cysQ"/>
    <property type="match status" value="1"/>
</dbReference>
<sequence length="276" mass="30734">MKVKPPDALRRDDKIATPACIDMLLQTARQAALEAGAAIQAIYACDEIEVNIKPDDSPLTRADKAAHDIISRHLAATGLPVLSEEGVHTAYAVRATWPWYWLVDPLDGTKEFLKRNGEFTVNIALMQRNRPVAGVVFAPCLSTLYYGSKQTGIYKEEGEKRTQLAPLPHSVSLEALLQKAAVTVVASRSHRTPETERFINQFRNVRLLSMGSSLKMMLLAEGKADIYPRFAPTMEWDTAASHAILMALNRGIYLPDLKTELIYNKQELLNPFFVAL</sequence>
<keyword evidence="3 4" id="KW-0460">Magnesium</keyword>
<feature type="binding site" evidence="4">
    <location>
        <position position="84"/>
    </location>
    <ligand>
        <name>substrate</name>
    </ligand>
</feature>
<keyword evidence="4" id="KW-1003">Cell membrane</keyword>
<evidence type="ECO:0000256" key="3">
    <source>
        <dbReference type="ARBA" id="ARBA00022842"/>
    </source>
</evidence>
<keyword evidence="4" id="KW-0378">Hydrolase</keyword>
<dbReference type="Pfam" id="PF00459">
    <property type="entry name" value="Inositol_P"/>
    <property type="match status" value="1"/>
</dbReference>
<feature type="binding site" evidence="4">
    <location>
        <position position="237"/>
    </location>
    <ligand>
        <name>substrate</name>
    </ligand>
</feature>
<evidence type="ECO:0000256" key="4">
    <source>
        <dbReference type="HAMAP-Rule" id="MF_02095"/>
    </source>
</evidence>
<comment type="function">
    <text evidence="4">Converts adenosine-3',5'-bisphosphate (PAP) to AMP.</text>
</comment>
<dbReference type="InterPro" id="IPR020583">
    <property type="entry name" value="Inositol_monoP_metal-BS"/>
</dbReference>
<accession>A0ABP8LLL1</accession>
<comment type="similarity">
    <text evidence="4">Belongs to the inositol monophosphatase superfamily. CysQ family.</text>
</comment>
<protein>
    <recommendedName>
        <fullName evidence="4">3'(2'),5'-bisphosphate nucleotidase CysQ</fullName>
        <ecNumber evidence="4">3.1.3.7</ecNumber>
    </recommendedName>
    <alternativeName>
        <fullName evidence="4">3'(2'),5-bisphosphonucleoside 3'(2')-phosphohydrolase</fullName>
    </alternativeName>
    <alternativeName>
        <fullName evidence="4">3'-phosphoadenosine 5'-phosphate phosphatase</fullName>
        <shortName evidence="4">PAP phosphatase</shortName>
    </alternativeName>
</protein>
<keyword evidence="6" id="KW-1185">Reference proteome</keyword>
<comment type="caution">
    <text evidence="5">The sequence shown here is derived from an EMBL/GenBank/DDBJ whole genome shotgun (WGS) entry which is preliminary data.</text>
</comment>
<feature type="binding site" evidence="4">
    <location>
        <position position="104"/>
    </location>
    <ligand>
        <name>Mg(2+)</name>
        <dbReference type="ChEBI" id="CHEBI:18420"/>
        <label>2</label>
    </ligand>
</feature>
<keyword evidence="4" id="KW-0472">Membrane</keyword>
<dbReference type="Gene3D" id="3.30.540.10">
    <property type="entry name" value="Fructose-1,6-Bisphosphatase, subunit A, domain 1"/>
    <property type="match status" value="1"/>
</dbReference>
<name>A0ABP8LLL1_9BACT</name>
<evidence type="ECO:0000256" key="2">
    <source>
        <dbReference type="ARBA" id="ARBA00022723"/>
    </source>
</evidence>
<dbReference type="HAMAP" id="MF_02095">
    <property type="entry name" value="CysQ"/>
    <property type="match status" value="1"/>
</dbReference>
<feature type="binding site" evidence="4">
    <location>
        <position position="237"/>
    </location>
    <ligand>
        <name>Mg(2+)</name>
        <dbReference type="ChEBI" id="CHEBI:18420"/>
        <label>2</label>
    </ligand>
</feature>
<comment type="catalytic activity">
    <reaction evidence="1 4">
        <text>adenosine 3',5'-bisphosphate + H2O = AMP + phosphate</text>
        <dbReference type="Rhea" id="RHEA:10040"/>
        <dbReference type="ChEBI" id="CHEBI:15377"/>
        <dbReference type="ChEBI" id="CHEBI:43474"/>
        <dbReference type="ChEBI" id="CHEBI:58343"/>
        <dbReference type="ChEBI" id="CHEBI:456215"/>
        <dbReference type="EC" id="3.1.3.7"/>
    </reaction>
</comment>
<dbReference type="Gene3D" id="3.40.190.80">
    <property type="match status" value="1"/>
</dbReference>
<evidence type="ECO:0000313" key="6">
    <source>
        <dbReference type="Proteomes" id="UP001500552"/>
    </source>
</evidence>
<dbReference type="InterPro" id="IPR000760">
    <property type="entry name" value="Inositol_monophosphatase-like"/>
</dbReference>
<proteinExistence type="inferred from homology"/>
<comment type="subcellular location">
    <subcellularLocation>
        <location evidence="4">Cell membrane</location>
        <topology evidence="4">Peripheral membrane protein</topology>
        <orientation evidence="4">Cytoplasmic side</orientation>
    </subcellularLocation>
</comment>